<name>A0A9W8N3Q8_9PEZI</name>
<proteinExistence type="predicted"/>
<organism evidence="1 2">
    <name type="scientific">Xylaria arbuscula</name>
    <dbReference type="NCBI Taxonomy" id="114810"/>
    <lineage>
        <taxon>Eukaryota</taxon>
        <taxon>Fungi</taxon>
        <taxon>Dikarya</taxon>
        <taxon>Ascomycota</taxon>
        <taxon>Pezizomycotina</taxon>
        <taxon>Sordariomycetes</taxon>
        <taxon>Xylariomycetidae</taxon>
        <taxon>Xylariales</taxon>
        <taxon>Xylariaceae</taxon>
        <taxon>Xylaria</taxon>
    </lineage>
</organism>
<reference evidence="1" key="1">
    <citation type="submission" date="2022-07" db="EMBL/GenBank/DDBJ databases">
        <title>Genome Sequence of Xylaria arbuscula.</title>
        <authorList>
            <person name="Buettner E."/>
        </authorList>
    </citation>
    <scope>NUCLEOTIDE SEQUENCE</scope>
    <source>
        <strain evidence="1">VT107</strain>
    </source>
</reference>
<dbReference type="EMBL" id="JANPWZ010003499">
    <property type="protein sequence ID" value="KAJ3552368.1"/>
    <property type="molecule type" value="Genomic_DNA"/>
</dbReference>
<evidence type="ECO:0000313" key="1">
    <source>
        <dbReference type="EMBL" id="KAJ3552368.1"/>
    </source>
</evidence>
<keyword evidence="2" id="KW-1185">Reference proteome</keyword>
<sequence>MAGSADLPTSVAGLAASSVLDTSVAAGASTAGVAAVVAAAVAAPAAEASLSQHRSQSYDRSRYRGLDLLAGASALAASVAPEDSPALGFLSFFLKAALSLAFRLVSAFGAV</sequence>
<dbReference type="Proteomes" id="UP001148614">
    <property type="component" value="Unassembled WGS sequence"/>
</dbReference>
<evidence type="ECO:0000313" key="2">
    <source>
        <dbReference type="Proteomes" id="UP001148614"/>
    </source>
</evidence>
<gene>
    <name evidence="1" type="ORF">NPX13_g11131</name>
</gene>
<protein>
    <submittedName>
        <fullName evidence="1">Uncharacterized protein</fullName>
    </submittedName>
</protein>
<comment type="caution">
    <text evidence="1">The sequence shown here is derived from an EMBL/GenBank/DDBJ whole genome shotgun (WGS) entry which is preliminary data.</text>
</comment>
<accession>A0A9W8N3Q8</accession>
<dbReference type="AlphaFoldDB" id="A0A9W8N3Q8"/>